<feature type="non-terminal residue" evidence="2">
    <location>
        <position position="1"/>
    </location>
</feature>
<dbReference type="PANTHER" id="PTHR48090:SF7">
    <property type="entry name" value="RFBJ PROTEIN"/>
    <property type="match status" value="1"/>
</dbReference>
<comment type="caution">
    <text evidence="2">The sequence shown here is derived from an EMBL/GenBank/DDBJ whole genome shotgun (WGS) entry which is preliminary data.</text>
</comment>
<accession>X1D5G8</accession>
<keyword evidence="1" id="KW-0812">Transmembrane</keyword>
<evidence type="ECO:0000313" key="2">
    <source>
        <dbReference type="EMBL" id="GAH15976.1"/>
    </source>
</evidence>
<feature type="transmembrane region" description="Helical" evidence="1">
    <location>
        <begin position="125"/>
        <end position="150"/>
    </location>
</feature>
<dbReference type="InterPro" id="IPR029044">
    <property type="entry name" value="Nucleotide-diphossugar_trans"/>
</dbReference>
<gene>
    <name evidence="2" type="ORF">S01H4_56749</name>
</gene>
<dbReference type="AlphaFoldDB" id="X1D5G8"/>
<dbReference type="InterPro" id="IPR050256">
    <property type="entry name" value="Glycosyltransferase_2"/>
</dbReference>
<organism evidence="2">
    <name type="scientific">marine sediment metagenome</name>
    <dbReference type="NCBI Taxonomy" id="412755"/>
    <lineage>
        <taxon>unclassified sequences</taxon>
        <taxon>metagenomes</taxon>
        <taxon>ecological metagenomes</taxon>
    </lineage>
</organism>
<sequence length="195" mass="21340">LKFGDVDIVVGSRFIDCGSSEAPKWRERGIKLITGIVKNNGLSLTDAQSGFRAYNRNAIESLILTEDGMGASTEILIKAEDNGLRVAEVPVNISYHENSSSHNPVLHGFDVLLTTVKHLSMRRPLVFYGLPGFLALCVSTIFWVMTIRIFTLSGSISTNIALIALSTTIVGLILMTTAIILWTLISVIRERLHGL</sequence>
<keyword evidence="1" id="KW-0472">Membrane</keyword>
<keyword evidence="1" id="KW-1133">Transmembrane helix</keyword>
<proteinExistence type="predicted"/>
<dbReference type="PANTHER" id="PTHR48090">
    <property type="entry name" value="UNDECAPRENYL-PHOSPHATE 4-DEOXY-4-FORMAMIDO-L-ARABINOSE TRANSFERASE-RELATED"/>
    <property type="match status" value="1"/>
</dbReference>
<evidence type="ECO:0000256" key="1">
    <source>
        <dbReference type="SAM" id="Phobius"/>
    </source>
</evidence>
<reference evidence="2" key="1">
    <citation type="journal article" date="2014" name="Front. Microbiol.">
        <title>High frequency of phylogenetically diverse reductive dehalogenase-homologous genes in deep subseafloor sedimentary metagenomes.</title>
        <authorList>
            <person name="Kawai M."/>
            <person name="Futagami T."/>
            <person name="Toyoda A."/>
            <person name="Takaki Y."/>
            <person name="Nishi S."/>
            <person name="Hori S."/>
            <person name="Arai W."/>
            <person name="Tsubouchi T."/>
            <person name="Morono Y."/>
            <person name="Uchiyama I."/>
            <person name="Ito T."/>
            <person name="Fujiyama A."/>
            <person name="Inagaki F."/>
            <person name="Takami H."/>
        </authorList>
    </citation>
    <scope>NUCLEOTIDE SEQUENCE</scope>
    <source>
        <strain evidence="2">Expedition CK06-06</strain>
    </source>
</reference>
<evidence type="ECO:0008006" key="3">
    <source>
        <dbReference type="Google" id="ProtNLM"/>
    </source>
</evidence>
<name>X1D5G8_9ZZZZ</name>
<dbReference type="Gene3D" id="3.90.550.10">
    <property type="entry name" value="Spore Coat Polysaccharide Biosynthesis Protein SpsA, Chain A"/>
    <property type="match status" value="1"/>
</dbReference>
<protein>
    <recommendedName>
        <fullName evidence="3">Glycosyltransferase 2-like domain-containing protein</fullName>
    </recommendedName>
</protein>
<dbReference type="EMBL" id="BART01032920">
    <property type="protein sequence ID" value="GAH15976.1"/>
    <property type="molecule type" value="Genomic_DNA"/>
</dbReference>
<dbReference type="SUPFAM" id="SSF53448">
    <property type="entry name" value="Nucleotide-diphospho-sugar transferases"/>
    <property type="match status" value="1"/>
</dbReference>
<feature type="transmembrane region" description="Helical" evidence="1">
    <location>
        <begin position="162"/>
        <end position="185"/>
    </location>
</feature>